<organism evidence="5 6">
    <name type="scientific">Sulfolobus tengchongensis</name>
    <dbReference type="NCBI Taxonomy" id="207809"/>
    <lineage>
        <taxon>Archaea</taxon>
        <taxon>Thermoproteota</taxon>
        <taxon>Thermoprotei</taxon>
        <taxon>Sulfolobales</taxon>
        <taxon>Sulfolobaceae</taxon>
        <taxon>Sulfolobus</taxon>
    </lineage>
</organism>
<dbReference type="InterPro" id="IPR019661">
    <property type="entry name" value="RepA2"/>
</dbReference>
<keyword evidence="1" id="KW-0678">Repressor</keyword>
<dbReference type="AlphaFoldDB" id="A0AAX4L173"/>
<evidence type="ECO:0000256" key="4">
    <source>
        <dbReference type="ARBA" id="ARBA00023163"/>
    </source>
</evidence>
<dbReference type="EMBL" id="CP146016">
    <property type="protein sequence ID" value="WWQ60507.1"/>
    <property type="molecule type" value="Genomic_DNA"/>
</dbReference>
<dbReference type="RefSeq" id="WP_338601380.1">
    <property type="nucleotide sequence ID" value="NZ_CP146016.1"/>
</dbReference>
<protein>
    <submittedName>
        <fullName evidence="5">RepB family protein</fullName>
    </submittedName>
</protein>
<evidence type="ECO:0000313" key="6">
    <source>
        <dbReference type="Proteomes" id="UP001432202"/>
    </source>
</evidence>
<sequence>MKKKLQTVVDEKIYNSIVEYCERYGISQGEFVREAIIEKLQKMQEIKTVA</sequence>
<dbReference type="GO" id="GO:0003677">
    <property type="term" value="F:DNA binding"/>
    <property type="evidence" value="ECO:0007669"/>
    <property type="project" value="UniProtKB-KW"/>
</dbReference>
<dbReference type="Proteomes" id="UP001432202">
    <property type="component" value="Chromosome"/>
</dbReference>
<dbReference type="GeneID" id="89337887"/>
<keyword evidence="4" id="KW-0804">Transcription</keyword>
<evidence type="ECO:0000256" key="3">
    <source>
        <dbReference type="ARBA" id="ARBA00023125"/>
    </source>
</evidence>
<evidence type="ECO:0000256" key="2">
    <source>
        <dbReference type="ARBA" id="ARBA00023015"/>
    </source>
</evidence>
<dbReference type="GO" id="GO:0006276">
    <property type="term" value="P:plasmid maintenance"/>
    <property type="evidence" value="ECO:0007669"/>
    <property type="project" value="InterPro"/>
</dbReference>
<gene>
    <name evidence="5" type="ORF">V6M85_13920</name>
</gene>
<keyword evidence="3" id="KW-0238">DNA-binding</keyword>
<keyword evidence="6" id="KW-1185">Reference proteome</keyword>
<evidence type="ECO:0000313" key="5">
    <source>
        <dbReference type="EMBL" id="WWQ60507.1"/>
    </source>
</evidence>
<evidence type="ECO:0000256" key="1">
    <source>
        <dbReference type="ARBA" id="ARBA00022491"/>
    </source>
</evidence>
<keyword evidence="2" id="KW-0805">Transcription regulation</keyword>
<name>A0AAX4L173_9CREN</name>
<reference evidence="5 6" key="1">
    <citation type="submission" date="2024-02" db="EMBL/GenBank/DDBJ databases">
        <title>STSV induces naive adaptation in Sulfolobus.</title>
        <authorList>
            <person name="Xiang X."/>
            <person name="Song M."/>
        </authorList>
    </citation>
    <scope>NUCLEOTIDE SEQUENCE [LARGE SCALE GENOMIC DNA]</scope>
    <source>
        <strain evidence="5 6">RT2</strain>
    </source>
</reference>
<proteinExistence type="predicted"/>
<dbReference type="Pfam" id="PF10723">
    <property type="entry name" value="RepB-RCR_reg"/>
    <property type="match status" value="1"/>
</dbReference>
<accession>A0AAX4L173</accession>